<feature type="compositionally biased region" description="Basic residues" evidence="13">
    <location>
        <begin position="12"/>
        <end position="22"/>
    </location>
</feature>
<dbReference type="Gene3D" id="3.20.20.70">
    <property type="entry name" value="Aldolase class I"/>
    <property type="match status" value="1"/>
</dbReference>
<feature type="binding site" evidence="10">
    <location>
        <position position="244"/>
    </location>
    <ligand>
        <name>Mg(2+)</name>
        <dbReference type="ChEBI" id="CHEBI:18420"/>
    </ligand>
</feature>
<evidence type="ECO:0000256" key="2">
    <source>
        <dbReference type="ARBA" id="ARBA00008055"/>
    </source>
</evidence>
<evidence type="ECO:0000256" key="11">
    <source>
        <dbReference type="RuleBase" id="RU000515"/>
    </source>
</evidence>
<dbReference type="InterPro" id="IPR030656">
    <property type="entry name" value="ALAD_AS"/>
</dbReference>
<proteinExistence type="inferred from homology"/>
<dbReference type="GO" id="GO:0008270">
    <property type="term" value="F:zinc ion binding"/>
    <property type="evidence" value="ECO:0007669"/>
    <property type="project" value="TreeGrafter"/>
</dbReference>
<evidence type="ECO:0000256" key="9">
    <source>
        <dbReference type="PIRSR" id="PIRSR001415-1"/>
    </source>
</evidence>
<feature type="region of interest" description="Disordered" evidence="13">
    <location>
        <begin position="1"/>
        <end position="22"/>
    </location>
</feature>
<evidence type="ECO:0000256" key="7">
    <source>
        <dbReference type="ARBA" id="ARBA00023244"/>
    </source>
</evidence>
<keyword evidence="7 11" id="KW-0627">Porphyrin biosynthesis</keyword>
<protein>
    <recommendedName>
        <fullName evidence="4 11">Delta-aminolevulinic acid dehydratase</fullName>
        <ecNumber evidence="3 11">4.2.1.24</ecNumber>
    </recommendedName>
</protein>
<comment type="catalytic activity">
    <reaction evidence="8 11">
        <text>2 5-aminolevulinate = porphobilinogen + 2 H2O + H(+)</text>
        <dbReference type="Rhea" id="RHEA:24064"/>
        <dbReference type="ChEBI" id="CHEBI:15377"/>
        <dbReference type="ChEBI" id="CHEBI:15378"/>
        <dbReference type="ChEBI" id="CHEBI:58126"/>
        <dbReference type="ChEBI" id="CHEBI:356416"/>
        <dbReference type="EC" id="4.2.1.24"/>
    </reaction>
</comment>
<dbReference type="PIRSF" id="PIRSF001415">
    <property type="entry name" value="Porphbilin_synth"/>
    <property type="match status" value="1"/>
</dbReference>
<dbReference type="InterPro" id="IPR001731">
    <property type="entry name" value="ALAD"/>
</dbReference>
<organism evidence="14 15">
    <name type="scientific">Algoriphagus hitonicola</name>
    <dbReference type="NCBI Taxonomy" id="435880"/>
    <lineage>
        <taxon>Bacteria</taxon>
        <taxon>Pseudomonadati</taxon>
        <taxon>Bacteroidota</taxon>
        <taxon>Cytophagia</taxon>
        <taxon>Cytophagales</taxon>
        <taxon>Cyclobacteriaceae</taxon>
        <taxon>Algoriphagus</taxon>
    </lineage>
</organism>
<keyword evidence="10" id="KW-0479">Metal-binding</keyword>
<evidence type="ECO:0000256" key="12">
    <source>
        <dbReference type="RuleBase" id="RU004161"/>
    </source>
</evidence>
<accession>A0A1I2VCH1</accession>
<dbReference type="EC" id="4.2.1.24" evidence="3 11"/>
<comment type="pathway">
    <text evidence="1">Porphyrin-containing compound metabolism; protoporphyrin-IX biosynthesis; coproporphyrinogen-III from 5-aminolevulinate: step 1/4.</text>
</comment>
<dbReference type="PRINTS" id="PR00144">
    <property type="entry name" value="DALDHYDRTASE"/>
</dbReference>
<evidence type="ECO:0000256" key="4">
    <source>
        <dbReference type="ARBA" id="ARBA00020771"/>
    </source>
</evidence>
<keyword evidence="10" id="KW-0460">Magnesium</keyword>
<dbReference type="InterPro" id="IPR013785">
    <property type="entry name" value="Aldolase_TIM"/>
</dbReference>
<reference evidence="15" key="1">
    <citation type="submission" date="2016-10" db="EMBL/GenBank/DDBJ databases">
        <authorList>
            <person name="Varghese N."/>
            <person name="Submissions S."/>
        </authorList>
    </citation>
    <scope>NUCLEOTIDE SEQUENCE [LARGE SCALE GENOMIC DNA]</scope>
    <source>
        <strain evidence="15">DSM 19315</strain>
    </source>
</reference>
<evidence type="ECO:0000313" key="15">
    <source>
        <dbReference type="Proteomes" id="UP000199642"/>
    </source>
</evidence>
<dbReference type="Proteomes" id="UP000199642">
    <property type="component" value="Unassembled WGS sequence"/>
</dbReference>
<dbReference type="SUPFAM" id="SSF51569">
    <property type="entry name" value="Aldolase"/>
    <property type="match status" value="1"/>
</dbReference>
<comment type="similarity">
    <text evidence="2 12">Belongs to the ALAD family.</text>
</comment>
<keyword evidence="15" id="KW-1185">Reference proteome</keyword>
<dbReference type="GO" id="GO:0005829">
    <property type="term" value="C:cytosol"/>
    <property type="evidence" value="ECO:0007669"/>
    <property type="project" value="TreeGrafter"/>
</dbReference>
<dbReference type="FunFam" id="3.20.20.70:FF:000019">
    <property type="entry name" value="Delta-aminolevulinic acid dehydratase"/>
    <property type="match status" value="1"/>
</dbReference>
<dbReference type="CDD" id="cd04823">
    <property type="entry name" value="ALAD_PBGS_aspartate_rich"/>
    <property type="match status" value="1"/>
</dbReference>
<dbReference type="GO" id="GO:0006782">
    <property type="term" value="P:protoporphyrinogen IX biosynthetic process"/>
    <property type="evidence" value="ECO:0007669"/>
    <property type="project" value="UniProtKB-UniPathway"/>
</dbReference>
<dbReference type="PROSITE" id="PS00169">
    <property type="entry name" value="D_ALA_DEHYDRATASE"/>
    <property type="match status" value="1"/>
</dbReference>
<keyword evidence="5" id="KW-0350">Heme biosynthesis</keyword>
<evidence type="ECO:0000313" key="14">
    <source>
        <dbReference type="EMBL" id="SFG86783.1"/>
    </source>
</evidence>
<dbReference type="NCBIfam" id="NF006762">
    <property type="entry name" value="PRK09283.1"/>
    <property type="match status" value="1"/>
</dbReference>
<name>A0A1I2VCH1_9BACT</name>
<evidence type="ECO:0000256" key="10">
    <source>
        <dbReference type="PIRSR" id="PIRSR001415-5"/>
    </source>
</evidence>
<comment type="subunit">
    <text evidence="11">Homooctamer.</text>
</comment>
<dbReference type="EMBL" id="FOPC01000009">
    <property type="protein sequence ID" value="SFG86783.1"/>
    <property type="molecule type" value="Genomic_DNA"/>
</dbReference>
<dbReference type="GO" id="GO:0004655">
    <property type="term" value="F:porphobilinogen synthase activity"/>
    <property type="evidence" value="ECO:0007669"/>
    <property type="project" value="UniProtKB-EC"/>
</dbReference>
<evidence type="ECO:0000256" key="3">
    <source>
        <dbReference type="ARBA" id="ARBA00012053"/>
    </source>
</evidence>
<evidence type="ECO:0000256" key="8">
    <source>
        <dbReference type="ARBA" id="ARBA00047651"/>
    </source>
</evidence>
<evidence type="ECO:0000256" key="5">
    <source>
        <dbReference type="ARBA" id="ARBA00023133"/>
    </source>
</evidence>
<dbReference type="SMART" id="SM01004">
    <property type="entry name" value="ALAD"/>
    <property type="match status" value="1"/>
</dbReference>
<dbReference type="AlphaFoldDB" id="A0A1I2VCH1"/>
<evidence type="ECO:0000256" key="13">
    <source>
        <dbReference type="SAM" id="MobiDB-lite"/>
    </source>
</evidence>
<dbReference type="Pfam" id="PF00490">
    <property type="entry name" value="ALAD"/>
    <property type="match status" value="1"/>
</dbReference>
<dbReference type="STRING" id="435880.SAMN04487988_109124"/>
<dbReference type="PANTHER" id="PTHR11458:SF0">
    <property type="entry name" value="DELTA-AMINOLEVULINIC ACID DEHYDRATASE"/>
    <property type="match status" value="1"/>
</dbReference>
<gene>
    <name evidence="14" type="ORF">SAMN04487988_109124</name>
</gene>
<evidence type="ECO:0000256" key="6">
    <source>
        <dbReference type="ARBA" id="ARBA00023239"/>
    </source>
</evidence>
<feature type="active site" description="Schiff-base intermediate with substrate" evidence="9">
    <location>
        <position position="206"/>
    </location>
</feature>
<feature type="active site" description="Schiff-base intermediate with substrate" evidence="9">
    <location>
        <position position="259"/>
    </location>
</feature>
<dbReference type="UniPathway" id="UPA00251">
    <property type="reaction ID" value="UER00318"/>
</dbReference>
<keyword evidence="6 11" id="KW-0456">Lyase</keyword>
<dbReference type="PANTHER" id="PTHR11458">
    <property type="entry name" value="DELTA-AMINOLEVULINIC ACID DEHYDRATASE"/>
    <property type="match status" value="1"/>
</dbReference>
<sequence length="335" mass="37584">MIVPLAKETKKSMNRRPRRNRKSQAIRNLVEETSVSVKDLIFPMFLVEGQGKKIEVSSMPGIFRFSIDTLLKEVEECMKLGIEAIDVFPAYPEQLKNTTATESYNPETFYLKGLREIKKEFPEICLMSDVAMDPYSSDGHDGLVKDGKILNDETLEILGKMALAQAEAGVDILGPSDMMDGRVGFIRELLDQNGFTDTSIMSYTAKYASAFYGPFRDALDSAPKFGDKKTYQMNPANSREALIEAELDLMEGADFLMVKPALAYLDIIQLLNTNYPLPIAAYNVSGEYSMLKASVEKGWLENDRAIVEMLTSIKRAGAKVILSYFAKEFAQMHRQ</sequence>
<evidence type="ECO:0000256" key="1">
    <source>
        <dbReference type="ARBA" id="ARBA00004694"/>
    </source>
</evidence>